<dbReference type="GO" id="GO:0016853">
    <property type="term" value="F:isomerase activity"/>
    <property type="evidence" value="ECO:0007669"/>
    <property type="project" value="UniProtKB-KW"/>
</dbReference>
<dbReference type="KEGG" id="pstg:E8M01_18755"/>
<evidence type="ECO:0000313" key="3">
    <source>
        <dbReference type="Proteomes" id="UP000298781"/>
    </source>
</evidence>
<evidence type="ECO:0000259" key="1">
    <source>
        <dbReference type="Pfam" id="PF01261"/>
    </source>
</evidence>
<reference evidence="2 3" key="1">
    <citation type="submission" date="2019-04" db="EMBL/GenBank/DDBJ databases">
        <title>Phreatobacter aquaticus sp. nov.</title>
        <authorList>
            <person name="Choi A."/>
        </authorList>
    </citation>
    <scope>NUCLEOTIDE SEQUENCE [LARGE SCALE GENOMIC DNA]</scope>
    <source>
        <strain evidence="2 3">KCTC 52518</strain>
    </source>
</reference>
<keyword evidence="3" id="KW-1185">Reference proteome</keyword>
<dbReference type="InterPro" id="IPR013022">
    <property type="entry name" value="Xyl_isomerase-like_TIM-brl"/>
</dbReference>
<dbReference type="Proteomes" id="UP000298781">
    <property type="component" value="Chromosome"/>
</dbReference>
<dbReference type="Pfam" id="PF01261">
    <property type="entry name" value="AP_endonuc_2"/>
    <property type="match status" value="1"/>
</dbReference>
<feature type="domain" description="Xylose isomerase-like TIM barrel" evidence="1">
    <location>
        <begin position="22"/>
        <end position="246"/>
    </location>
</feature>
<dbReference type="PANTHER" id="PTHR12110">
    <property type="entry name" value="HYDROXYPYRUVATE ISOMERASE"/>
    <property type="match status" value="1"/>
</dbReference>
<dbReference type="PANTHER" id="PTHR12110:SF21">
    <property type="entry name" value="XYLOSE ISOMERASE-LIKE TIM BARREL DOMAIN-CONTAINING PROTEIN"/>
    <property type="match status" value="1"/>
</dbReference>
<dbReference type="RefSeq" id="WP_136961514.1">
    <property type="nucleotide sequence ID" value="NZ_CP039690.1"/>
</dbReference>
<proteinExistence type="predicted"/>
<dbReference type="EMBL" id="CP039690">
    <property type="protein sequence ID" value="QCI66068.1"/>
    <property type="molecule type" value="Genomic_DNA"/>
</dbReference>
<keyword evidence="2" id="KW-0413">Isomerase</keyword>
<dbReference type="Gene3D" id="3.20.20.150">
    <property type="entry name" value="Divalent-metal-dependent TIM barrel enzymes"/>
    <property type="match status" value="1"/>
</dbReference>
<dbReference type="AlphaFoldDB" id="A0A4D7B6R6"/>
<protein>
    <submittedName>
        <fullName evidence="2">Sugar phosphate isomerase/epimerase</fullName>
    </submittedName>
</protein>
<dbReference type="OrthoDB" id="9815124at2"/>
<organism evidence="2 3">
    <name type="scientific">Phreatobacter stygius</name>
    <dbReference type="NCBI Taxonomy" id="1940610"/>
    <lineage>
        <taxon>Bacteria</taxon>
        <taxon>Pseudomonadati</taxon>
        <taxon>Pseudomonadota</taxon>
        <taxon>Alphaproteobacteria</taxon>
        <taxon>Hyphomicrobiales</taxon>
        <taxon>Phreatobacteraceae</taxon>
        <taxon>Phreatobacter</taxon>
    </lineage>
</organism>
<dbReference type="InterPro" id="IPR036237">
    <property type="entry name" value="Xyl_isomerase-like_sf"/>
</dbReference>
<sequence length="280" mass="30962">MRISLCTISFRHHLLSIGEIARFARGSGFDGIELWGVHARNLSGGYHAEWLAAHGLRVPMLSDYLPLDAPRDSLTERMADFCRLARNWRAPRLRTFAGTKGSAVTSPEERAHVVSGLRMAAGYLANHGLRLLVETHPGTLADNTASLLRLLEEVDHPALKVNFDALHVWEGGDDLLAAHDRLADHIDYYHLKNVRDRSDLAVFEPANVYAASGRRDGMTSLLEGTLDYGPFLESLRPNAEASLEWFGDACFSILPADLSKVRNIAAKRHDDMAFRIGVAG</sequence>
<evidence type="ECO:0000313" key="2">
    <source>
        <dbReference type="EMBL" id="QCI66068.1"/>
    </source>
</evidence>
<accession>A0A4D7B6R6</accession>
<name>A0A4D7B6R6_9HYPH</name>
<dbReference type="SUPFAM" id="SSF51658">
    <property type="entry name" value="Xylose isomerase-like"/>
    <property type="match status" value="1"/>
</dbReference>
<gene>
    <name evidence="2" type="ORF">E8M01_18755</name>
</gene>
<dbReference type="InterPro" id="IPR050312">
    <property type="entry name" value="IolE/XylAMocC-like"/>
</dbReference>